<dbReference type="Proteomes" id="UP001597463">
    <property type="component" value="Unassembled WGS sequence"/>
</dbReference>
<keyword evidence="1" id="KW-0479">Metal-binding</keyword>
<evidence type="ECO:0000256" key="2">
    <source>
        <dbReference type="ARBA" id="ARBA00023239"/>
    </source>
</evidence>
<dbReference type="SUPFAM" id="SSF53800">
    <property type="entry name" value="Chelatase"/>
    <property type="match status" value="1"/>
</dbReference>
<keyword evidence="2" id="KW-0456">Lyase</keyword>
<evidence type="ECO:0000313" key="4">
    <source>
        <dbReference type="Proteomes" id="UP001597463"/>
    </source>
</evidence>
<dbReference type="RefSeq" id="WP_066470056.1">
    <property type="nucleotide sequence ID" value="NZ_BCNT01000001.1"/>
</dbReference>
<dbReference type="EMBL" id="JBHUMV010000003">
    <property type="protein sequence ID" value="MFD2754086.1"/>
    <property type="molecule type" value="Genomic_DNA"/>
</dbReference>
<dbReference type="Pfam" id="PF01903">
    <property type="entry name" value="CbiX"/>
    <property type="match status" value="1"/>
</dbReference>
<accession>A0ABW5ULR3</accession>
<dbReference type="InterPro" id="IPR050963">
    <property type="entry name" value="Sirohydro_Cobaltochel/CbiX"/>
</dbReference>
<sequence length="150" mass="15878">MTHSHCTPSAAVVPGLVLLAHGSRDALWRQPIEAVQAAVQAVQPALACHCAYLEACEPDLPAAAAALVQEGVNHITVLPLFLGTGKHAREDIPCLVEALRRQYPECRFELQAAVGEHPRVTGLLAELAIEQALARTAPPSPTAPDKEMSG</sequence>
<comment type="caution">
    <text evidence="3">The sequence shown here is derived from an EMBL/GenBank/DDBJ whole genome shotgun (WGS) entry which is preliminary data.</text>
</comment>
<dbReference type="InterPro" id="IPR002762">
    <property type="entry name" value="CbiX-like"/>
</dbReference>
<reference evidence="4" key="1">
    <citation type="journal article" date="2019" name="Int. J. Syst. Evol. Microbiol.">
        <title>The Global Catalogue of Microorganisms (GCM) 10K type strain sequencing project: providing services to taxonomists for standard genome sequencing and annotation.</title>
        <authorList>
            <consortium name="The Broad Institute Genomics Platform"/>
            <consortium name="The Broad Institute Genome Sequencing Center for Infectious Disease"/>
            <person name="Wu L."/>
            <person name="Ma J."/>
        </authorList>
    </citation>
    <scope>NUCLEOTIDE SEQUENCE [LARGE SCALE GENOMIC DNA]</scope>
    <source>
        <strain evidence="4">TISTR 1906</strain>
    </source>
</reference>
<evidence type="ECO:0000313" key="3">
    <source>
        <dbReference type="EMBL" id="MFD2754086.1"/>
    </source>
</evidence>
<organism evidence="3 4">
    <name type="scientific">Comamonas terrae</name>
    <dbReference type="NCBI Taxonomy" id="673548"/>
    <lineage>
        <taxon>Bacteria</taxon>
        <taxon>Pseudomonadati</taxon>
        <taxon>Pseudomonadota</taxon>
        <taxon>Betaproteobacteria</taxon>
        <taxon>Burkholderiales</taxon>
        <taxon>Comamonadaceae</taxon>
        <taxon>Comamonas</taxon>
    </lineage>
</organism>
<dbReference type="PANTHER" id="PTHR33542">
    <property type="entry name" value="SIROHYDROCHLORIN FERROCHELATASE, CHLOROPLASTIC"/>
    <property type="match status" value="1"/>
</dbReference>
<keyword evidence="4" id="KW-1185">Reference proteome</keyword>
<protein>
    <submittedName>
        <fullName evidence="3">Sirohydrochlorin chelatase</fullName>
    </submittedName>
</protein>
<proteinExistence type="predicted"/>
<name>A0ABW5ULR3_9BURK</name>
<dbReference type="CDD" id="cd03416">
    <property type="entry name" value="CbiX_SirB_N"/>
    <property type="match status" value="1"/>
</dbReference>
<evidence type="ECO:0000256" key="1">
    <source>
        <dbReference type="ARBA" id="ARBA00022723"/>
    </source>
</evidence>
<dbReference type="PANTHER" id="PTHR33542:SF3">
    <property type="entry name" value="SIROHYDROCHLORIN FERROCHELATASE, CHLOROPLASTIC"/>
    <property type="match status" value="1"/>
</dbReference>
<dbReference type="Gene3D" id="3.40.50.1400">
    <property type="match status" value="1"/>
</dbReference>
<gene>
    <name evidence="3" type="ORF">ACFSW6_08290</name>
</gene>